<feature type="compositionally biased region" description="Polar residues" evidence="6">
    <location>
        <begin position="602"/>
        <end position="613"/>
    </location>
</feature>
<feature type="transmembrane region" description="Helical" evidence="7">
    <location>
        <begin position="434"/>
        <end position="454"/>
    </location>
</feature>
<feature type="transmembrane region" description="Helical" evidence="7">
    <location>
        <begin position="343"/>
        <end position="362"/>
    </location>
</feature>
<feature type="region of interest" description="Disordered" evidence="6">
    <location>
        <begin position="594"/>
        <end position="613"/>
    </location>
</feature>
<dbReference type="InterPro" id="IPR036259">
    <property type="entry name" value="MFS_trans_sf"/>
</dbReference>
<accession>A0AAW0RB08</accession>
<evidence type="ECO:0000259" key="8">
    <source>
        <dbReference type="PROSITE" id="PS50850"/>
    </source>
</evidence>
<feature type="transmembrane region" description="Helical" evidence="7">
    <location>
        <begin position="405"/>
        <end position="427"/>
    </location>
</feature>
<name>A0AAW0RB08_9PEZI</name>
<feature type="transmembrane region" description="Helical" evidence="7">
    <location>
        <begin position="284"/>
        <end position="306"/>
    </location>
</feature>
<evidence type="ECO:0000256" key="5">
    <source>
        <dbReference type="ARBA" id="ARBA00023136"/>
    </source>
</evidence>
<dbReference type="Pfam" id="PF07690">
    <property type="entry name" value="MFS_1"/>
    <property type="match status" value="1"/>
</dbReference>
<comment type="subcellular location">
    <subcellularLocation>
        <location evidence="1">Membrane</location>
        <topology evidence="1">Multi-pass membrane protein</topology>
    </subcellularLocation>
</comment>
<feature type="region of interest" description="Disordered" evidence="6">
    <location>
        <begin position="498"/>
        <end position="579"/>
    </location>
</feature>
<comment type="caution">
    <text evidence="9">The sequence shown here is derived from an EMBL/GenBank/DDBJ whole genome shotgun (WGS) entry which is preliminary data.</text>
</comment>
<protein>
    <submittedName>
        <fullName evidence="9">Major facilitator superfamily transporter</fullName>
    </submittedName>
</protein>
<evidence type="ECO:0000313" key="9">
    <source>
        <dbReference type="EMBL" id="KAK8132013.1"/>
    </source>
</evidence>
<dbReference type="CDD" id="cd17330">
    <property type="entry name" value="MFS_SLC46_TetA_like"/>
    <property type="match status" value="1"/>
</dbReference>
<feature type="domain" description="Major facilitator superfamily (MFS) profile" evidence="8">
    <location>
        <begin position="14"/>
        <end position="498"/>
    </location>
</feature>
<evidence type="ECO:0000256" key="7">
    <source>
        <dbReference type="SAM" id="Phobius"/>
    </source>
</evidence>
<dbReference type="GO" id="GO:0016020">
    <property type="term" value="C:membrane"/>
    <property type="evidence" value="ECO:0007669"/>
    <property type="project" value="UniProtKB-SubCell"/>
</dbReference>
<keyword evidence="3 7" id="KW-0812">Transmembrane</keyword>
<dbReference type="InterPro" id="IPR020846">
    <property type="entry name" value="MFS_dom"/>
</dbReference>
<evidence type="ECO:0000256" key="1">
    <source>
        <dbReference type="ARBA" id="ARBA00004141"/>
    </source>
</evidence>
<evidence type="ECO:0000256" key="4">
    <source>
        <dbReference type="ARBA" id="ARBA00022989"/>
    </source>
</evidence>
<keyword evidence="2" id="KW-0813">Transport</keyword>
<dbReference type="SUPFAM" id="SSF103473">
    <property type="entry name" value="MFS general substrate transporter"/>
    <property type="match status" value="1"/>
</dbReference>
<feature type="transmembrane region" description="Helical" evidence="7">
    <location>
        <begin position="374"/>
        <end position="393"/>
    </location>
</feature>
<dbReference type="EMBL" id="JAQQWP010000001">
    <property type="protein sequence ID" value="KAK8132013.1"/>
    <property type="molecule type" value="Genomic_DNA"/>
</dbReference>
<feature type="transmembrane region" description="Helical" evidence="7">
    <location>
        <begin position="474"/>
        <end position="494"/>
    </location>
</feature>
<evidence type="ECO:0000313" key="10">
    <source>
        <dbReference type="Proteomes" id="UP001392437"/>
    </source>
</evidence>
<keyword evidence="5 7" id="KW-0472">Membrane</keyword>
<proteinExistence type="predicted"/>
<dbReference type="InterPro" id="IPR011701">
    <property type="entry name" value="MFS"/>
</dbReference>
<feature type="compositionally biased region" description="Basic and acidic residues" evidence="6">
    <location>
        <begin position="547"/>
        <end position="568"/>
    </location>
</feature>
<sequence length="613" mass="65925">MTQDRNGPKLPAKQLAILAVARFAEPLAMTSVFPYLPEMIASFDVPEKDVAKWAGMTSAVFSLAQSVTAVPWGRASDRFGRKPIILIGLLCTMICFLIWGVSTSLAMAITVRAVQGASNGNVGIIRTMVAELVPEKELQPRAFSIMPLVWSVGSIFGPAFGGLFAKPAQQFPAIFGDSTFFNQYPFALPNMLGSVIFMVSMTTGVLFLRETLASKKHLRDWGLVLGDRLTGPFKRSKHQRQRRFSFQDDEASAPLLGADVIRKQHQDAVNARTEKPIRPSMKSVFSRQSVITLAAYTFLALHSVAYDQLLPVFLHYRPEKHDASNTRLPFYFSGGYGLESGRIGTINMSYGIVCGLVQFLLFPPLCSYFGTLKCFRGCAVAFPIVYLLTPYTVLIENASLRYTALAAVMVLKAGAVIIGFPCTTILLTNSASSLSILGTLNGFATTFSGLGRAAGPAMAGAAFSWGVKRGIISVPYWILAAIAAVGAIPAWWIVEGDGPSGATPPPSHEDSEAEDSDGTAIAGDSDLDDPTTRAARSQPRSISFGSDGHRRPSGETRRLDAREHDSTIHEPNAGDDLPLVGSWKSNQGIAAAMSGGYGSIGQRANTKTISDHA</sequence>
<dbReference type="PANTHER" id="PTHR23504">
    <property type="entry name" value="MAJOR FACILITATOR SUPERFAMILY DOMAIN-CONTAINING PROTEIN 10"/>
    <property type="match status" value="1"/>
</dbReference>
<dbReference type="GO" id="GO:0022857">
    <property type="term" value="F:transmembrane transporter activity"/>
    <property type="evidence" value="ECO:0007669"/>
    <property type="project" value="InterPro"/>
</dbReference>
<dbReference type="PROSITE" id="PS50850">
    <property type="entry name" value="MFS"/>
    <property type="match status" value="1"/>
</dbReference>
<reference evidence="9 10" key="1">
    <citation type="submission" date="2023-01" db="EMBL/GenBank/DDBJ databases">
        <title>Analysis of 21 Apiospora genomes using comparative genomics revels a genus with tremendous synthesis potential of carbohydrate active enzymes and secondary metabolites.</title>
        <authorList>
            <person name="Sorensen T."/>
        </authorList>
    </citation>
    <scope>NUCLEOTIDE SEQUENCE [LARGE SCALE GENOMIC DNA]</scope>
    <source>
        <strain evidence="9 10">CBS 117206</strain>
    </source>
</reference>
<dbReference type="Proteomes" id="UP001392437">
    <property type="component" value="Unassembled WGS sequence"/>
</dbReference>
<dbReference type="Gene3D" id="1.20.1250.20">
    <property type="entry name" value="MFS general substrate transporter like domains"/>
    <property type="match status" value="1"/>
</dbReference>
<evidence type="ECO:0000256" key="3">
    <source>
        <dbReference type="ARBA" id="ARBA00022692"/>
    </source>
</evidence>
<feature type="transmembrane region" description="Helical" evidence="7">
    <location>
        <begin position="186"/>
        <end position="208"/>
    </location>
</feature>
<feature type="compositionally biased region" description="Polar residues" evidence="6">
    <location>
        <begin position="534"/>
        <end position="544"/>
    </location>
</feature>
<evidence type="ECO:0000256" key="6">
    <source>
        <dbReference type="SAM" id="MobiDB-lite"/>
    </source>
</evidence>
<organism evidence="9 10">
    <name type="scientific">Apiospora kogelbergensis</name>
    <dbReference type="NCBI Taxonomy" id="1337665"/>
    <lineage>
        <taxon>Eukaryota</taxon>
        <taxon>Fungi</taxon>
        <taxon>Dikarya</taxon>
        <taxon>Ascomycota</taxon>
        <taxon>Pezizomycotina</taxon>
        <taxon>Sordariomycetes</taxon>
        <taxon>Xylariomycetidae</taxon>
        <taxon>Amphisphaeriales</taxon>
        <taxon>Apiosporaceae</taxon>
        <taxon>Apiospora</taxon>
    </lineage>
</organism>
<dbReference type="AlphaFoldDB" id="A0AAW0RB08"/>
<keyword evidence="4 7" id="KW-1133">Transmembrane helix</keyword>
<evidence type="ECO:0000256" key="2">
    <source>
        <dbReference type="ARBA" id="ARBA00022448"/>
    </source>
</evidence>
<gene>
    <name evidence="9" type="ORF">PG999_000186</name>
</gene>
<dbReference type="PANTHER" id="PTHR23504:SF8">
    <property type="entry name" value="TRANSPORTER, PUTATIVE (AFU_ORTHOLOGUE AFUA_1G03730)-RELATED"/>
    <property type="match status" value="1"/>
</dbReference>
<keyword evidence="10" id="KW-1185">Reference proteome</keyword>
<feature type="transmembrane region" description="Helical" evidence="7">
    <location>
        <begin position="84"/>
        <end position="109"/>
    </location>
</feature>